<evidence type="ECO:0000313" key="1">
    <source>
        <dbReference type="EMBL" id="SHM67264.1"/>
    </source>
</evidence>
<protein>
    <submittedName>
        <fullName evidence="1">Uncharacterized protein</fullName>
    </submittedName>
</protein>
<sequence length="117" mass="13016">MPHHPPYTHSSVLTLVEIVVKVVVCEGVGQALIDRLTQLEECGRFRGNAEVHTRGEFFDCIVARFVRQRGINPARVKSVVLVKVLEVGQLVSPAYEDGITEEKTAARWHPRPLSGNC</sequence>
<dbReference type="Proteomes" id="UP000184388">
    <property type="component" value="Unassembled WGS sequence"/>
</dbReference>
<gene>
    <name evidence="1" type="ORF">SAMN05216268_11319</name>
</gene>
<dbReference type="AlphaFoldDB" id="A0A9X8QWK0"/>
<proteinExistence type="predicted"/>
<accession>A0A9X8QWK0</accession>
<comment type="caution">
    <text evidence="1">The sequence shown here is derived from an EMBL/GenBank/DDBJ whole genome shotgun (WGS) entry which is preliminary data.</text>
</comment>
<dbReference type="EMBL" id="FRBK01000013">
    <property type="protein sequence ID" value="SHM67264.1"/>
    <property type="molecule type" value="Genomic_DNA"/>
</dbReference>
<name>A0A9X8QWK0_9ACTN</name>
<evidence type="ECO:0000313" key="2">
    <source>
        <dbReference type="Proteomes" id="UP000184388"/>
    </source>
</evidence>
<organism evidence="1 2">
    <name type="scientific">Streptomyces yunnanensis</name>
    <dbReference type="NCBI Taxonomy" id="156453"/>
    <lineage>
        <taxon>Bacteria</taxon>
        <taxon>Bacillati</taxon>
        <taxon>Actinomycetota</taxon>
        <taxon>Actinomycetes</taxon>
        <taxon>Kitasatosporales</taxon>
        <taxon>Streptomycetaceae</taxon>
        <taxon>Streptomyces</taxon>
    </lineage>
</organism>
<reference evidence="2" key="1">
    <citation type="submission" date="2016-11" db="EMBL/GenBank/DDBJ databases">
        <authorList>
            <person name="Jaros S."/>
            <person name="Januszkiewicz K."/>
            <person name="Wedrychowicz H."/>
        </authorList>
    </citation>
    <scope>NUCLEOTIDE SEQUENCE [LARGE SCALE GENOMIC DNA]</scope>
    <source>
        <strain evidence="2">CGMCC 4.3555</strain>
    </source>
</reference>